<keyword evidence="15" id="KW-1185">Reference proteome</keyword>
<feature type="domain" description="Ferritin-like diiron" evidence="11">
    <location>
        <begin position="23"/>
        <end position="172"/>
    </location>
</feature>
<dbReference type="PANTHER" id="PTHR11431:SF75">
    <property type="entry name" value="FERRITIN"/>
    <property type="match status" value="1"/>
</dbReference>
<keyword evidence="4 9" id="KW-0560">Oxidoreductase</keyword>
<evidence type="ECO:0000256" key="3">
    <source>
        <dbReference type="ARBA" id="ARBA00022723"/>
    </source>
</evidence>
<keyword evidence="3 8" id="KW-0479">Metal-binding</keyword>
<comment type="similarity">
    <text evidence="1 9">Belongs to the ferritin family.</text>
</comment>
<comment type="function">
    <text evidence="6">Stores iron in a soluble, non-toxic, readily available form. Important for iron homeostasis. Has ferroxidase activity. Iron is taken up in the ferrous form and deposited as ferric hydroxides after oxidation.</text>
</comment>
<evidence type="ECO:0000259" key="11">
    <source>
        <dbReference type="PROSITE" id="PS50905"/>
    </source>
</evidence>
<dbReference type="AlphaFoldDB" id="A0A0R3SFU2"/>
<dbReference type="WBParaSite" id="HDID_0000373101-mRNA-1">
    <property type="protein sequence ID" value="HDID_0000373101-mRNA-1"/>
    <property type="gene ID" value="HDID_0000373101"/>
</dbReference>
<dbReference type="CDD" id="cd01056">
    <property type="entry name" value="Euk_Ferritin"/>
    <property type="match status" value="1"/>
</dbReference>
<dbReference type="GO" id="GO:0006826">
    <property type="term" value="P:iron ion transport"/>
    <property type="evidence" value="ECO:0007669"/>
    <property type="project" value="InterPro"/>
</dbReference>
<keyword evidence="2 9" id="KW-0409">Iron storage</keyword>
<feature type="binding site" evidence="8">
    <location>
        <position position="154"/>
    </location>
    <ligand>
        <name>Fe cation</name>
        <dbReference type="ChEBI" id="CHEBI:24875"/>
        <label>1</label>
    </ligand>
</feature>
<reference evidence="13 15" key="3">
    <citation type="submission" date="2019-07" db="EMBL/GenBank/DDBJ databases">
        <authorList>
            <person name="Jastrzebski P J."/>
            <person name="Paukszto L."/>
            <person name="Jastrzebski P J."/>
        </authorList>
    </citation>
    <scope>NUCLEOTIDE SEQUENCE [LARGE SCALE GENOMIC DNA]</scope>
    <source>
        <strain evidence="13 15">WMS-il1</strain>
    </source>
</reference>
<dbReference type="InterPro" id="IPR009078">
    <property type="entry name" value="Ferritin-like_SF"/>
</dbReference>
<evidence type="ECO:0000256" key="4">
    <source>
        <dbReference type="ARBA" id="ARBA00023002"/>
    </source>
</evidence>
<keyword evidence="5 8" id="KW-0408">Iron</keyword>
<dbReference type="STRING" id="6216.A0A0R3SFU2"/>
<feature type="chain" id="PRO_5044546519" description="Ferritin" evidence="10">
    <location>
        <begin position="22"/>
        <end position="190"/>
    </location>
</feature>
<feature type="binding site" evidence="8">
    <location>
        <position position="40"/>
    </location>
    <ligand>
        <name>Fe cation</name>
        <dbReference type="ChEBI" id="CHEBI:24875"/>
        <label>1</label>
    </ligand>
</feature>
<evidence type="ECO:0000313" key="15">
    <source>
        <dbReference type="Proteomes" id="UP000321570"/>
    </source>
</evidence>
<organism evidence="16">
    <name type="scientific">Hymenolepis diminuta</name>
    <name type="common">Rat tapeworm</name>
    <dbReference type="NCBI Taxonomy" id="6216"/>
    <lineage>
        <taxon>Eukaryota</taxon>
        <taxon>Metazoa</taxon>
        <taxon>Spiralia</taxon>
        <taxon>Lophotrochozoa</taxon>
        <taxon>Platyhelminthes</taxon>
        <taxon>Cestoda</taxon>
        <taxon>Eucestoda</taxon>
        <taxon>Cyclophyllidea</taxon>
        <taxon>Hymenolepididae</taxon>
        <taxon>Hymenolepis</taxon>
    </lineage>
</organism>
<feature type="signal peptide" evidence="10">
    <location>
        <begin position="1"/>
        <end position="21"/>
    </location>
</feature>
<dbReference type="GO" id="GO:0004322">
    <property type="term" value="F:ferroxidase activity"/>
    <property type="evidence" value="ECO:0007669"/>
    <property type="project" value="UniProtKB-EC"/>
</dbReference>
<evidence type="ECO:0000256" key="7">
    <source>
        <dbReference type="ARBA" id="ARBA00047990"/>
    </source>
</evidence>
<dbReference type="EMBL" id="UYSG01001209">
    <property type="protein sequence ID" value="VDL38173.1"/>
    <property type="molecule type" value="Genomic_DNA"/>
</dbReference>
<dbReference type="InterPro" id="IPR009040">
    <property type="entry name" value="Ferritin-like_diiron"/>
</dbReference>
<evidence type="ECO:0000256" key="1">
    <source>
        <dbReference type="ARBA" id="ARBA00007513"/>
    </source>
</evidence>
<evidence type="ECO:0000256" key="2">
    <source>
        <dbReference type="ARBA" id="ARBA00022434"/>
    </source>
</evidence>
<protein>
    <recommendedName>
        <fullName evidence="9">Ferritin</fullName>
        <ecNumber evidence="9">1.16.3.1</ecNumber>
    </recommendedName>
</protein>
<dbReference type="PROSITE" id="PS50905">
    <property type="entry name" value="FERRITIN_LIKE"/>
    <property type="match status" value="1"/>
</dbReference>
<reference evidence="12 14" key="2">
    <citation type="submission" date="2018-11" db="EMBL/GenBank/DDBJ databases">
        <authorList>
            <consortium name="Pathogen Informatics"/>
        </authorList>
    </citation>
    <scope>NUCLEOTIDE SEQUENCE [LARGE SCALE GENOMIC DNA]</scope>
</reference>
<evidence type="ECO:0000256" key="8">
    <source>
        <dbReference type="PIRSR" id="PIRSR601519-1"/>
    </source>
</evidence>
<comment type="catalytic activity">
    <reaction evidence="7 9">
        <text>4 Fe(2+) + O2 + 4 H(+) = 4 Fe(3+) + 2 H2O</text>
        <dbReference type="Rhea" id="RHEA:11148"/>
        <dbReference type="ChEBI" id="CHEBI:15377"/>
        <dbReference type="ChEBI" id="CHEBI:15378"/>
        <dbReference type="ChEBI" id="CHEBI:15379"/>
        <dbReference type="ChEBI" id="CHEBI:29033"/>
        <dbReference type="ChEBI" id="CHEBI:29034"/>
        <dbReference type="EC" id="1.16.3.1"/>
    </reaction>
</comment>
<dbReference type="GO" id="GO:0005737">
    <property type="term" value="C:cytoplasm"/>
    <property type="evidence" value="ECO:0007669"/>
    <property type="project" value="TreeGrafter"/>
</dbReference>
<dbReference type="Proteomes" id="UP000274504">
    <property type="component" value="Unassembled WGS sequence"/>
</dbReference>
<dbReference type="InterPro" id="IPR001519">
    <property type="entry name" value="Ferritin"/>
</dbReference>
<reference evidence="16" key="1">
    <citation type="submission" date="2017-02" db="UniProtKB">
        <authorList>
            <consortium name="WormBaseParasite"/>
        </authorList>
    </citation>
    <scope>IDENTIFICATION</scope>
</reference>
<evidence type="ECO:0000256" key="9">
    <source>
        <dbReference type="RuleBase" id="RU361145"/>
    </source>
</evidence>
<comment type="function">
    <text evidence="9">Stores iron in a soluble, non-toxic, readily available form. Important for iron homeostasis. Iron is taken up in the ferrous form and deposited as ferric hydroxides after oxidation.</text>
</comment>
<dbReference type="GO" id="GO:0006879">
    <property type="term" value="P:intracellular iron ion homeostasis"/>
    <property type="evidence" value="ECO:0007669"/>
    <property type="project" value="UniProtKB-KW"/>
</dbReference>
<dbReference type="Proteomes" id="UP000321570">
    <property type="component" value="Unassembled WGS sequence"/>
</dbReference>
<keyword evidence="10" id="KW-0732">Signal</keyword>
<evidence type="ECO:0000256" key="5">
    <source>
        <dbReference type="ARBA" id="ARBA00023004"/>
    </source>
</evidence>
<dbReference type="Gene3D" id="1.20.1260.10">
    <property type="match status" value="1"/>
</dbReference>
<proteinExistence type="inferred from homology"/>
<accession>A0A0R3SFU2</accession>
<evidence type="ECO:0000313" key="13">
    <source>
        <dbReference type="EMBL" id="VUZ42416.1"/>
    </source>
</evidence>
<evidence type="ECO:0000313" key="16">
    <source>
        <dbReference type="WBParaSite" id="HDID_0000373101-mRNA-1"/>
    </source>
</evidence>
<dbReference type="GO" id="GO:0008198">
    <property type="term" value="F:ferrous iron binding"/>
    <property type="evidence" value="ECO:0007669"/>
    <property type="project" value="TreeGrafter"/>
</dbReference>
<evidence type="ECO:0000313" key="14">
    <source>
        <dbReference type="Proteomes" id="UP000274504"/>
    </source>
</evidence>
<dbReference type="SUPFAM" id="SSF47240">
    <property type="entry name" value="Ferritin-like"/>
    <property type="match status" value="1"/>
</dbReference>
<evidence type="ECO:0000256" key="10">
    <source>
        <dbReference type="SAM" id="SignalP"/>
    </source>
</evidence>
<dbReference type="EC" id="1.16.3.1" evidence="9"/>
<dbReference type="InterPro" id="IPR008331">
    <property type="entry name" value="Ferritin_DPS_dom"/>
</dbReference>
<evidence type="ECO:0000256" key="6">
    <source>
        <dbReference type="ARBA" id="ARBA00025111"/>
    </source>
</evidence>
<dbReference type="EMBL" id="CABIJS010000088">
    <property type="protein sequence ID" value="VUZ42416.1"/>
    <property type="molecule type" value="Genomic_DNA"/>
</dbReference>
<dbReference type="InterPro" id="IPR012347">
    <property type="entry name" value="Ferritin-like"/>
</dbReference>
<sequence length="190" mass="21429">MSAYFKVLFLVAVVCTSLVSGQKSLSATLEQKLNDQINLEYEALYLYDQLAAYFSRSNKALFGFAAYFKKAASEERDHAHELTELVTKRLGTVIYKEIPITTSKLNSESSVVALKIALQKEIDVSASLRELYEQAQSDKDVHIQDQLDHFVNEQVDAIYNLKSLITRLEGKGDTVEFLLDQELKSAPSMH</sequence>
<dbReference type="OrthoDB" id="186462at2759"/>
<dbReference type="Pfam" id="PF00210">
    <property type="entry name" value="Ferritin"/>
    <property type="match status" value="1"/>
</dbReference>
<dbReference type="PANTHER" id="PTHR11431">
    <property type="entry name" value="FERRITIN"/>
    <property type="match status" value="1"/>
</dbReference>
<feature type="binding site" evidence="8">
    <location>
        <position position="78"/>
    </location>
    <ligand>
        <name>Fe cation</name>
        <dbReference type="ChEBI" id="CHEBI:24875"/>
        <label>1</label>
    </ligand>
</feature>
<evidence type="ECO:0000313" key="12">
    <source>
        <dbReference type="EMBL" id="VDL38173.1"/>
    </source>
</evidence>
<dbReference type="GO" id="GO:0008199">
    <property type="term" value="F:ferric iron binding"/>
    <property type="evidence" value="ECO:0007669"/>
    <property type="project" value="InterPro"/>
</dbReference>
<gene>
    <name evidence="12" type="ORF">HDID_LOCUS3729</name>
    <name evidence="13" type="ORF">WMSIL1_LOCUS3045</name>
</gene>
<name>A0A0R3SFU2_HYMDI</name>
<feature type="binding site" evidence="8">
    <location>
        <position position="75"/>
    </location>
    <ligand>
        <name>Fe cation</name>
        <dbReference type="ChEBI" id="CHEBI:24875"/>
        <label>1</label>
    </ligand>
</feature>
<feature type="binding site" evidence="8">
    <location>
        <position position="121"/>
    </location>
    <ligand>
        <name>Fe cation</name>
        <dbReference type="ChEBI" id="CHEBI:24875"/>
        <label>1</label>
    </ligand>
</feature>